<reference evidence="1" key="2">
    <citation type="submission" date="2011-08" db="EMBL/GenBank/DDBJ databases">
        <title>The genomic sequence of the Chinese hamster ovary CHO-K1 cell line.</title>
        <authorList>
            <person name="Xu X."/>
            <person name="Nagarajan H."/>
            <person name="Lewis N.E."/>
            <person name="Pan S."/>
            <person name="Cai Z."/>
            <person name="Liu X."/>
            <person name="Chen W."/>
            <person name="Xie M."/>
            <person name="Wang W."/>
            <person name="Hammond S."/>
            <person name="Andersen M.R."/>
            <person name="Neff N."/>
            <person name="Passarelli B."/>
            <person name="Koh W."/>
            <person name="Fan C.H."/>
            <person name="Wang J."/>
            <person name="Gui Y."/>
            <person name="Lee K.H."/>
            <person name="Betenbaugh M.J."/>
            <person name="Quake S.R."/>
            <person name="Famili I."/>
            <person name="Palsson B.O."/>
            <person name="Wang J."/>
        </authorList>
    </citation>
    <scope>NUCLEOTIDE SEQUENCE</scope>
</reference>
<sequence>MGTNSRASQAEMLALGTRRDIYDLKLTLQPLDNSIISLQMEPVIHKRSQGTGTNGWEISDSDYEAEYPDDYHGEFPDDYAREYQYGDDQGIDY</sequence>
<dbReference type="AlphaFoldDB" id="G3ID23"/>
<evidence type="ECO:0000313" key="2">
    <source>
        <dbReference type="EMBL" id="ERE65892.1"/>
    </source>
</evidence>
<dbReference type="STRING" id="10029.G3ID23"/>
<dbReference type="PROSITE" id="PS51122">
    <property type="entry name" value="CALPONIN_2"/>
    <property type="match status" value="1"/>
</dbReference>
<reference evidence="3" key="1">
    <citation type="journal article" date="2011" name="Nat. Biotechnol.">
        <title>The genomic sequence of the Chinese hamster ovary (CHO)-K1 cell line.</title>
        <authorList>
            <person name="Xu X."/>
            <person name="Nagarajan H."/>
            <person name="Lewis N.E."/>
            <person name="Pan S."/>
            <person name="Cai Z."/>
            <person name="Liu X."/>
            <person name="Chen W."/>
            <person name="Xie M."/>
            <person name="Wang W."/>
            <person name="Hammond S."/>
            <person name="Andersen M.R."/>
            <person name="Neff N."/>
            <person name="Passarelli B."/>
            <person name="Koh W."/>
            <person name="Fan H.C."/>
            <person name="Wang J."/>
            <person name="Gui Y."/>
            <person name="Lee K.H."/>
            <person name="Betenbaugh M.J."/>
            <person name="Quake S.R."/>
            <person name="Famili I."/>
            <person name="Palsson B.O."/>
            <person name="Wang J."/>
        </authorList>
    </citation>
    <scope>NUCLEOTIDE SEQUENCE [LARGE SCALE GENOMIC DNA]</scope>
    <source>
        <strain evidence="3">CHO K1 cell line</strain>
    </source>
</reference>
<evidence type="ECO:0000313" key="1">
    <source>
        <dbReference type="EMBL" id="EGW11043.1"/>
    </source>
</evidence>
<dbReference type="Proteomes" id="UP000030759">
    <property type="component" value="Unassembled WGS sequence"/>
</dbReference>
<reference evidence="2" key="4">
    <citation type="submission" date="2013-03" db="EMBL/GenBank/DDBJ databases">
        <title>Chinese hamster genome sequenced from sorted chromosomes.</title>
        <authorList>
            <person name="Brinkrolf K."/>
            <person name="Rupp O."/>
            <person name="Laux H."/>
            <person name="Kollin F."/>
            <person name="Ernst W."/>
            <person name="Linke B."/>
            <person name="Kofler R."/>
            <person name="Romand S."/>
            <person name="Hesse F."/>
            <person name="Budach W.E."/>
            <person name="Galosy S."/>
            <person name="Muller D."/>
            <person name="Noll T."/>
            <person name="Wienberg J."/>
            <person name="Jostock T."/>
            <person name="Leonard M."/>
            <person name="Grillari J."/>
            <person name="Tauch A."/>
            <person name="Goesmann A."/>
            <person name="Helk B."/>
            <person name="Mott J.E."/>
            <person name="Puehler A."/>
            <person name="Borth N."/>
        </authorList>
    </citation>
    <scope>NUCLEOTIDE SEQUENCE</scope>
    <source>
        <strain evidence="2">17A/GY</strain>
    </source>
</reference>
<protein>
    <submittedName>
        <fullName evidence="1 2">Calponin-3</fullName>
    </submittedName>
</protein>
<evidence type="ECO:0000313" key="3">
    <source>
        <dbReference type="Proteomes" id="UP000001075"/>
    </source>
</evidence>
<dbReference type="Pfam" id="PF00402">
    <property type="entry name" value="Calponin"/>
    <property type="match status" value="1"/>
</dbReference>
<dbReference type="InterPro" id="IPR000557">
    <property type="entry name" value="Calponin_repeat"/>
</dbReference>
<dbReference type="EMBL" id="JH001995">
    <property type="protein sequence ID" value="EGW11043.1"/>
    <property type="molecule type" value="Genomic_DNA"/>
</dbReference>
<evidence type="ECO:0000313" key="4">
    <source>
        <dbReference type="Proteomes" id="UP000030759"/>
    </source>
</evidence>
<reference evidence="4" key="3">
    <citation type="journal article" date="2013" name="Nat. Biotechnol.">
        <title>Chinese hamster genome sequenced from sorted chromosomes.</title>
        <authorList>
            <person name="Brinkrolf K."/>
            <person name="Rupp O."/>
            <person name="Laux H."/>
            <person name="Kollin F."/>
            <person name="Ernst W."/>
            <person name="Linke B."/>
            <person name="Kofler R."/>
            <person name="Romand S."/>
            <person name="Hesse F."/>
            <person name="Budach W.E."/>
            <person name="Galosy S."/>
            <person name="Muller D."/>
            <person name="Noll T."/>
            <person name="Wienberg J."/>
            <person name="Jostock T."/>
            <person name="Leonard M."/>
            <person name="Grillari J."/>
            <person name="Tauch A."/>
            <person name="Goesmann A."/>
            <person name="Helk B."/>
            <person name="Mott J.E."/>
            <person name="Puhler A."/>
            <person name="Borth N."/>
        </authorList>
    </citation>
    <scope>NUCLEOTIDE SEQUENCE [LARGE SCALE GENOMIC DNA]</scope>
    <source>
        <strain evidence="4">17A/GY</strain>
    </source>
</reference>
<organism evidence="1 3">
    <name type="scientific">Cricetulus griseus</name>
    <name type="common">Chinese hamster</name>
    <name type="synonym">Cricetulus barabensis griseus</name>
    <dbReference type="NCBI Taxonomy" id="10029"/>
    <lineage>
        <taxon>Eukaryota</taxon>
        <taxon>Metazoa</taxon>
        <taxon>Chordata</taxon>
        <taxon>Craniata</taxon>
        <taxon>Vertebrata</taxon>
        <taxon>Euteleostomi</taxon>
        <taxon>Mammalia</taxon>
        <taxon>Eutheria</taxon>
        <taxon>Euarchontoglires</taxon>
        <taxon>Glires</taxon>
        <taxon>Rodentia</taxon>
        <taxon>Myomorpha</taxon>
        <taxon>Muroidea</taxon>
        <taxon>Cricetidae</taxon>
        <taxon>Cricetinae</taxon>
        <taxon>Cricetulus</taxon>
    </lineage>
</organism>
<name>G3ID23_CRIGR</name>
<gene>
    <name evidence="2" type="ORF">H671_xg19857</name>
    <name evidence="1" type="ORF">I79_021586</name>
</gene>
<dbReference type="EMBL" id="KE682989">
    <property type="protein sequence ID" value="ERE65892.1"/>
    <property type="molecule type" value="Genomic_DNA"/>
</dbReference>
<proteinExistence type="predicted"/>
<dbReference type="Proteomes" id="UP000001075">
    <property type="component" value="Unassembled WGS sequence"/>
</dbReference>
<accession>G3ID23</accession>